<dbReference type="SUPFAM" id="SSF56112">
    <property type="entry name" value="Protein kinase-like (PK-like)"/>
    <property type="match status" value="1"/>
</dbReference>
<dbReference type="InterPro" id="IPR041679">
    <property type="entry name" value="DNA2/NAM7-like_C"/>
</dbReference>
<dbReference type="Gene3D" id="3.40.50.300">
    <property type="entry name" value="P-loop containing nucleotide triphosphate hydrolases"/>
    <property type="match status" value="3"/>
</dbReference>
<dbReference type="Pfam" id="PF13195">
    <property type="entry name" value="DUF4011"/>
    <property type="match status" value="1"/>
</dbReference>
<dbReference type="OrthoDB" id="9757917at2"/>
<dbReference type="InterPro" id="IPR027417">
    <property type="entry name" value="P-loop_NTPase"/>
</dbReference>
<dbReference type="PROSITE" id="PS50011">
    <property type="entry name" value="PROTEIN_KINASE_DOM"/>
    <property type="match status" value="1"/>
</dbReference>
<dbReference type="CDD" id="cd18808">
    <property type="entry name" value="SF1_C_Upf1"/>
    <property type="match status" value="1"/>
</dbReference>
<dbReference type="Gene3D" id="1.10.510.10">
    <property type="entry name" value="Transferase(Phosphotransferase) domain 1"/>
    <property type="match status" value="1"/>
</dbReference>
<dbReference type="InterPro" id="IPR025103">
    <property type="entry name" value="DUF4011"/>
</dbReference>
<feature type="coiled-coil region" evidence="1">
    <location>
        <begin position="1064"/>
        <end position="1091"/>
    </location>
</feature>
<reference evidence="3 4" key="1">
    <citation type="submission" date="2015-07" db="EMBL/GenBank/DDBJ databases">
        <title>Whole genome sequencing of Bosea vaviloviae isolated from cave pool.</title>
        <authorList>
            <person name="Tan N.E.H."/>
            <person name="Lee Y.P."/>
            <person name="Gan H.M."/>
            <person name="Barton H."/>
            <person name="Savka M.A."/>
        </authorList>
    </citation>
    <scope>NUCLEOTIDE SEQUENCE [LARGE SCALE GENOMIC DNA]</scope>
    <source>
        <strain evidence="3 4">SD260</strain>
    </source>
</reference>
<gene>
    <name evidence="3" type="ORF">AE618_11265</name>
</gene>
<dbReference type="SMART" id="SM00220">
    <property type="entry name" value="S_TKc"/>
    <property type="match status" value="1"/>
</dbReference>
<organism evidence="3 4">
    <name type="scientific">Bosea vaviloviae</name>
    <dbReference type="NCBI Taxonomy" id="1526658"/>
    <lineage>
        <taxon>Bacteria</taxon>
        <taxon>Pseudomonadati</taxon>
        <taxon>Pseudomonadota</taxon>
        <taxon>Alphaproteobacteria</taxon>
        <taxon>Hyphomicrobiales</taxon>
        <taxon>Boseaceae</taxon>
        <taxon>Bosea</taxon>
    </lineage>
</organism>
<keyword evidence="4" id="KW-1185">Reference proteome</keyword>
<evidence type="ECO:0000313" key="3">
    <source>
        <dbReference type="EMBL" id="KPH80800.1"/>
    </source>
</evidence>
<comment type="caution">
    <text evidence="3">The sequence shown here is derived from an EMBL/GenBank/DDBJ whole genome shotgun (WGS) entry which is preliminary data.</text>
</comment>
<dbReference type="GO" id="GO:0005524">
    <property type="term" value="F:ATP binding"/>
    <property type="evidence" value="ECO:0007669"/>
    <property type="project" value="InterPro"/>
</dbReference>
<dbReference type="InterPro" id="IPR000719">
    <property type="entry name" value="Prot_kinase_dom"/>
</dbReference>
<protein>
    <submittedName>
        <fullName evidence="3">Histidine kinase</fullName>
    </submittedName>
</protein>
<dbReference type="SUPFAM" id="SSF52540">
    <property type="entry name" value="P-loop containing nucleoside triphosphate hydrolases"/>
    <property type="match status" value="1"/>
</dbReference>
<dbReference type="Proteomes" id="UP000037822">
    <property type="component" value="Unassembled WGS sequence"/>
</dbReference>
<feature type="domain" description="Protein kinase" evidence="2">
    <location>
        <begin position="91"/>
        <end position="357"/>
    </location>
</feature>
<dbReference type="PANTHER" id="PTHR10887:SF495">
    <property type="entry name" value="HELICASE SENATAXIN ISOFORM X1-RELATED"/>
    <property type="match status" value="1"/>
</dbReference>
<evidence type="ECO:0000256" key="1">
    <source>
        <dbReference type="SAM" id="Coils"/>
    </source>
</evidence>
<dbReference type="InterPro" id="IPR011009">
    <property type="entry name" value="Kinase-like_dom_sf"/>
</dbReference>
<keyword evidence="3" id="KW-0418">Kinase</keyword>
<dbReference type="Pfam" id="PF00069">
    <property type="entry name" value="Pkinase"/>
    <property type="match status" value="1"/>
</dbReference>
<name>A0A0N1F4X3_9HYPH</name>
<sequence>MMRYCPNCESERPVTELLCEGEVDGAACGWDLSGLPVRPVGWRPGAVPIAASPAPARICENGHAVDAGDLICPDCGADISVSEVPSTGTLGAAGSADGSGGPGPIHDVSLAPEGWRIIGRLPPAGRVRESFVAERMTDGRKGMLSIYAAGSDPDPEVYQALRTISIGHVPEILETGRLDERAYEVSEYVEGGTLADVGLPIGDLGHLREVLAEVGAALAALAECGLRHTDLRPDAILVRTRSPLDLVVADFGSARLSDYDLDVVSPLETTRYTAPEALAGGVAAASDWWSLGVILLELMTGGSCFGGADDQTFLISVVTNGAPIPEGLPPDVEVLLRGLLSLDRRTRWSWPEAQRWIANDIPEAPPSARVAETPDSRRAIMLGGVRHAGPSAFALAAAEGPRWDEAKALLERGELSTWAEEAGLDAALRRSLRAIIALEEVSPDIRLALALKAMNPLMPLVVRGEIVTPGWLLEHPKEGYALITGPVPDRLEREGGDGWLGRLQRRETRVRDRARQLDVELDEAELRVAALSTSRSRLAAVWEDRRRILPDTDHPGLLALIERRVTEEEDLILLLSAAIGQFRAADAIVDEAATTAQRAGVDTFDREEALRQITRPRRDIHAEIELRLEGFARCGLERVDEWADQFRLERRLPLSRSLALLAVPAEAWTPPPRQTYVAALLDHFAKRITGAIMRGPLTRMVIGKAAARIDLPELHSERRPAAGILDHLLLRNDQPIDVDPAVFAANPQVERRIRTLHSHATLYRRDTGIDGLYLGFPFLVMQEARATTRPRVAPVMLWPVRITPEVGARGRISVSFDRDREEVRVNPALEALLGIDATRRWQDVCDDLLRRATVTAAEVVDAFADLAKVGSDALRALPPADLRVTPGDDRVEACAVLFHLGFMGQAVMEDLRQLKSRPPEGTSLETALRMSEVGHSDETPSEPVAERLRYFTSESDPSQEAAVLESRSGKGLVVEGPPGTGKSQTIVNMVADAIGTGRTLLVVCQKQAALEVVNKRLEAAGLGGRVVMVNDVNKDREPVLRAVREQLEELLQRPRGPSSWQQQREQAAARVETLERNLDDHHRALHALDEQTGLSYRLMLGDLIDLARQGDTPSLPSLRPLLAGLDTGGLAMLQEDCAPTARLWLSAHYENSPLSDTRPFAADPGTVEEFSTAVRDFAQSERERLAVVERTPGALAIEDPEPYRTFATNHGAVLRGLDDAARTSLAKWLELFAGAAERGLGKTPVQQELSALHQSLSELPPDDAPEDAVAFVQSLDNVALARWRATSDRLLARPTFLRRLSPGRWLAAWRRRTLMKDANLDDVAALGTALHRESLLRPLRSRFGAAQATIGEPDADLAKRRVPHLLEVARSTSARLSASETLVARLEDYPSRDAAYAVARTATAAAVDDLLLSIGRGLMRHVAREKSRAALVDLQPWMADGWTESCSSAISGDISNMAVIDALVGALPQTASYQRFRARSSQLGEGTMAVFARLASIRTILETLPAEALEATVRRIIGTQARLAWKSRIEQAHPALLLDAGELESKASLLASADRDMRAFNKRLLVDGIDVAKLRPLREWEDITRLRGARARRMREFVERGADLGLMTLRPVWLVNPDVASRLLPLRKGFFDTVIFDEASQMPIEYALAALYRGKTMIVSGDEKQMPPTAFFSSRVENDEAGIFEGAAAEEDLGEDERVAAQETWNRREIKDCPDLLQLAKIVLPSRTLEIHYRSAYRELIAFSNASFYAGRLNVPARHPGDEIRRIQPIEVVRVDGTYIDQTNPAEAERVVDIVRDVWLGGSGAPPTLGVVSFNRKQADLIEEALEARAETDQAFRLALARERDRVEGGEDMGFFVKNVENVQGDERDIIVFSSTFGRNAQGTFRRSFGVLGQVGGQRRLNVAVTRAKKKVVLVTSMPIPLISDFLSTRRQAASARDFLQAYFEYASLVSSGDLDSAASLLSRLSPERLRSSSLDGAADGLEAAVSDELRALGWEAATVSEDGAFGIDLAVEDPRTGLFGIGIECDAPRHPLLDRAKAREVWRPQVLQRSVKVIHRVSSHRWYHEPEVERTRLREAVVRALGEST</sequence>
<dbReference type="GO" id="GO:0004672">
    <property type="term" value="F:protein kinase activity"/>
    <property type="evidence" value="ECO:0007669"/>
    <property type="project" value="InterPro"/>
</dbReference>
<proteinExistence type="predicted"/>
<feature type="coiled-coil region" evidence="1">
    <location>
        <begin position="507"/>
        <end position="534"/>
    </location>
</feature>
<dbReference type="EMBL" id="LGSZ01000037">
    <property type="protein sequence ID" value="KPH80800.1"/>
    <property type="molecule type" value="Genomic_DNA"/>
</dbReference>
<dbReference type="Pfam" id="PF13087">
    <property type="entry name" value="AAA_12"/>
    <property type="match status" value="1"/>
</dbReference>
<dbReference type="PATRIC" id="fig|1526658.3.peg.2562"/>
<evidence type="ECO:0000313" key="4">
    <source>
        <dbReference type="Proteomes" id="UP000037822"/>
    </source>
</evidence>
<dbReference type="Pfam" id="PF18741">
    <property type="entry name" value="MTES_1575"/>
    <property type="match status" value="1"/>
</dbReference>
<dbReference type="InterPro" id="IPR049468">
    <property type="entry name" value="Restrct_endonuc-II-like_dom"/>
</dbReference>
<dbReference type="InterPro" id="IPR047187">
    <property type="entry name" value="SF1_C_Upf1"/>
</dbReference>
<keyword evidence="3" id="KW-0808">Transferase</keyword>
<evidence type="ECO:0000259" key="2">
    <source>
        <dbReference type="PROSITE" id="PS50011"/>
    </source>
</evidence>
<accession>A0A0N1F4X3</accession>
<dbReference type="PANTHER" id="PTHR10887">
    <property type="entry name" value="DNA2/NAM7 HELICASE FAMILY"/>
    <property type="match status" value="1"/>
</dbReference>
<dbReference type="InterPro" id="IPR045055">
    <property type="entry name" value="DNA2/NAM7-like"/>
</dbReference>
<keyword evidence="1" id="KW-0175">Coiled coil</keyword>